<proteinExistence type="predicted"/>
<dbReference type="EMBL" id="JAYMYR010000006">
    <property type="protein sequence ID" value="KAK7356567.1"/>
    <property type="molecule type" value="Genomic_DNA"/>
</dbReference>
<organism evidence="1 2">
    <name type="scientific">Phaseolus coccineus</name>
    <name type="common">Scarlet runner bean</name>
    <name type="synonym">Phaseolus multiflorus</name>
    <dbReference type="NCBI Taxonomy" id="3886"/>
    <lineage>
        <taxon>Eukaryota</taxon>
        <taxon>Viridiplantae</taxon>
        <taxon>Streptophyta</taxon>
        <taxon>Embryophyta</taxon>
        <taxon>Tracheophyta</taxon>
        <taxon>Spermatophyta</taxon>
        <taxon>Magnoliopsida</taxon>
        <taxon>eudicotyledons</taxon>
        <taxon>Gunneridae</taxon>
        <taxon>Pentapetalae</taxon>
        <taxon>rosids</taxon>
        <taxon>fabids</taxon>
        <taxon>Fabales</taxon>
        <taxon>Fabaceae</taxon>
        <taxon>Papilionoideae</taxon>
        <taxon>50 kb inversion clade</taxon>
        <taxon>NPAAA clade</taxon>
        <taxon>indigoferoid/millettioid clade</taxon>
        <taxon>Phaseoleae</taxon>
        <taxon>Phaseolus</taxon>
    </lineage>
</organism>
<dbReference type="AlphaFoldDB" id="A0AAN9R259"/>
<gene>
    <name evidence="1" type="ORF">VNO80_15841</name>
</gene>
<dbReference type="Proteomes" id="UP001374584">
    <property type="component" value="Unassembled WGS sequence"/>
</dbReference>
<keyword evidence="2" id="KW-1185">Reference proteome</keyword>
<comment type="caution">
    <text evidence="1">The sequence shown here is derived from an EMBL/GenBank/DDBJ whole genome shotgun (WGS) entry which is preliminary data.</text>
</comment>
<evidence type="ECO:0000313" key="2">
    <source>
        <dbReference type="Proteomes" id="UP001374584"/>
    </source>
</evidence>
<accession>A0AAN9R259</accession>
<name>A0AAN9R259_PHACN</name>
<reference evidence="1 2" key="1">
    <citation type="submission" date="2024-01" db="EMBL/GenBank/DDBJ databases">
        <title>The genomes of 5 underutilized Papilionoideae crops provide insights into root nodulation and disease resistanc.</title>
        <authorList>
            <person name="Jiang F."/>
        </authorList>
    </citation>
    <scope>NUCLEOTIDE SEQUENCE [LARGE SCALE GENOMIC DNA]</scope>
    <source>
        <strain evidence="1">JINMINGXINNONG_FW02</strain>
        <tissue evidence="1">Leaves</tissue>
    </source>
</reference>
<evidence type="ECO:0000313" key="1">
    <source>
        <dbReference type="EMBL" id="KAK7356567.1"/>
    </source>
</evidence>
<sequence>MCLSVAERWKRREEKRRGREEGEGVRFHPPHIRCACTWAMHAKNTAYLSVPLSLSLLFFDMIRVNSIGYHGSGYVIDPYEDGSGSHVQIGFTMIVTAPYRTLRYMKNKLADPKKVLV</sequence>
<protein>
    <submittedName>
        <fullName evidence="1">Uncharacterized protein</fullName>
    </submittedName>
</protein>